<dbReference type="SMART" id="SM00320">
    <property type="entry name" value="WD40"/>
    <property type="match status" value="3"/>
</dbReference>
<keyword evidence="9" id="KW-0853">WD repeat</keyword>
<dbReference type="InterPro" id="IPR027417">
    <property type="entry name" value="P-loop_NTPase"/>
</dbReference>
<dbReference type="InterPro" id="IPR011545">
    <property type="entry name" value="DEAD/DEAH_box_helicase_dom"/>
</dbReference>
<dbReference type="SUPFAM" id="SSF52540">
    <property type="entry name" value="P-loop containing nucleoside triphosphate hydrolases"/>
    <property type="match status" value="2"/>
</dbReference>
<feature type="region of interest" description="Disordered" evidence="11">
    <location>
        <begin position="353"/>
        <end position="375"/>
    </location>
</feature>
<evidence type="ECO:0000256" key="5">
    <source>
        <dbReference type="ARBA" id="ARBA00022840"/>
    </source>
</evidence>
<dbReference type="InterPro" id="IPR050079">
    <property type="entry name" value="DEAD_box_RNA_helicase"/>
</dbReference>
<feature type="domain" description="Helicase C-terminal" evidence="13">
    <location>
        <begin position="609"/>
        <end position="829"/>
    </location>
</feature>
<dbReference type="PANTHER" id="PTHR47959">
    <property type="entry name" value="ATP-DEPENDENT RNA HELICASE RHLE-RELATED"/>
    <property type="match status" value="1"/>
</dbReference>
<dbReference type="STRING" id="403673.A0A177WG60"/>
<dbReference type="InterPro" id="IPR001680">
    <property type="entry name" value="WD40_rpt"/>
</dbReference>
<dbReference type="GO" id="GO:0003724">
    <property type="term" value="F:RNA helicase activity"/>
    <property type="evidence" value="ECO:0007669"/>
    <property type="project" value="UniProtKB-EC"/>
</dbReference>
<accession>A0A177WG60</accession>
<evidence type="ECO:0000259" key="14">
    <source>
        <dbReference type="PROSITE" id="PS51195"/>
    </source>
</evidence>
<reference evidence="15 16" key="2">
    <citation type="submission" date="2016-05" db="EMBL/GenBank/DDBJ databases">
        <title>Lineage-specific infection strategies underlie the spectrum of fungal disease in amphibians.</title>
        <authorList>
            <person name="Cuomo C.A."/>
            <person name="Farrer R.A."/>
            <person name="James T."/>
            <person name="Longcore J."/>
            <person name="Birren B."/>
        </authorList>
    </citation>
    <scope>NUCLEOTIDE SEQUENCE [LARGE SCALE GENOMIC DNA]</scope>
    <source>
        <strain evidence="15 16">JEL423</strain>
    </source>
</reference>
<dbReference type="CDD" id="cd17961">
    <property type="entry name" value="DEADc_DDX56"/>
    <property type="match status" value="1"/>
</dbReference>
<dbReference type="SMART" id="SM00490">
    <property type="entry name" value="HELICc"/>
    <property type="match status" value="1"/>
</dbReference>
<evidence type="ECO:0000256" key="6">
    <source>
        <dbReference type="ARBA" id="ARBA00022884"/>
    </source>
</evidence>
<reference evidence="15 16" key="1">
    <citation type="submission" date="2006-10" db="EMBL/GenBank/DDBJ databases">
        <title>The Genome Sequence of Batrachochytrium dendrobatidis JEL423.</title>
        <authorList>
            <consortium name="The Broad Institute Genome Sequencing Platform"/>
            <person name="Birren B."/>
            <person name="Lander E."/>
            <person name="Galagan J."/>
            <person name="Cuomo C."/>
            <person name="Devon K."/>
            <person name="Jaffe D."/>
            <person name="Butler J."/>
            <person name="Alvarez P."/>
            <person name="Gnerre S."/>
            <person name="Grabherr M."/>
            <person name="Kleber M."/>
            <person name="Mauceli E."/>
            <person name="Brockman W."/>
            <person name="Young S."/>
            <person name="LaButti K."/>
            <person name="Sykes S."/>
            <person name="DeCaprio D."/>
            <person name="Crawford M."/>
            <person name="Koehrsen M."/>
            <person name="Engels R."/>
            <person name="Montgomery P."/>
            <person name="Pearson M."/>
            <person name="Howarth C."/>
            <person name="Larson L."/>
            <person name="White J."/>
            <person name="O'Leary S."/>
            <person name="Kodira C."/>
            <person name="Zeng Q."/>
            <person name="Yandava C."/>
            <person name="Alvarado L."/>
            <person name="Longcore J."/>
            <person name="James T."/>
        </authorList>
    </citation>
    <scope>NUCLEOTIDE SEQUENCE [LARGE SCALE GENOMIC DNA]</scope>
    <source>
        <strain evidence="15 16">JEL423</strain>
    </source>
</reference>
<feature type="region of interest" description="Disordered" evidence="11">
    <location>
        <begin position="943"/>
        <end position="978"/>
    </location>
</feature>
<gene>
    <name evidence="15" type="ORF">BDEG_22419</name>
</gene>
<dbReference type="VEuPathDB" id="FungiDB:BDEG_22419"/>
<dbReference type="Proteomes" id="UP000077115">
    <property type="component" value="Unassembled WGS sequence"/>
</dbReference>
<evidence type="ECO:0000256" key="4">
    <source>
        <dbReference type="ARBA" id="ARBA00022806"/>
    </source>
</evidence>
<dbReference type="EMBL" id="DS022301">
    <property type="protein sequence ID" value="OAJ38500.1"/>
    <property type="molecule type" value="Genomic_DNA"/>
</dbReference>
<feature type="repeat" description="WD" evidence="9">
    <location>
        <begin position="119"/>
        <end position="161"/>
    </location>
</feature>
<dbReference type="OrthoDB" id="1191041at2759"/>
<comment type="catalytic activity">
    <reaction evidence="8">
        <text>ATP + H2O = ADP + phosphate + H(+)</text>
        <dbReference type="Rhea" id="RHEA:13065"/>
        <dbReference type="ChEBI" id="CHEBI:15377"/>
        <dbReference type="ChEBI" id="CHEBI:15378"/>
        <dbReference type="ChEBI" id="CHEBI:30616"/>
        <dbReference type="ChEBI" id="CHEBI:43474"/>
        <dbReference type="ChEBI" id="CHEBI:456216"/>
        <dbReference type="EC" id="3.6.4.13"/>
    </reaction>
</comment>
<evidence type="ECO:0000313" key="16">
    <source>
        <dbReference type="Proteomes" id="UP000077115"/>
    </source>
</evidence>
<protein>
    <recommendedName>
        <fullName evidence="1">RNA helicase</fullName>
        <ecNumber evidence="1">3.6.4.13</ecNumber>
    </recommendedName>
</protein>
<comment type="similarity">
    <text evidence="7">Belongs to the DEAD box helicase family. DDX56/DBP9 subfamily.</text>
</comment>
<dbReference type="GO" id="GO:0005829">
    <property type="term" value="C:cytosol"/>
    <property type="evidence" value="ECO:0007669"/>
    <property type="project" value="TreeGrafter"/>
</dbReference>
<dbReference type="SMART" id="SM00487">
    <property type="entry name" value="DEXDc"/>
    <property type="match status" value="1"/>
</dbReference>
<keyword evidence="4" id="KW-0347">Helicase</keyword>
<proteinExistence type="inferred from homology"/>
<dbReference type="EC" id="3.6.4.13" evidence="1"/>
<dbReference type="Pfam" id="PF00270">
    <property type="entry name" value="DEAD"/>
    <property type="match status" value="1"/>
</dbReference>
<evidence type="ECO:0000256" key="2">
    <source>
        <dbReference type="ARBA" id="ARBA00022741"/>
    </source>
</evidence>
<dbReference type="InterPro" id="IPR036322">
    <property type="entry name" value="WD40_repeat_dom_sf"/>
</dbReference>
<evidence type="ECO:0000256" key="9">
    <source>
        <dbReference type="PROSITE-ProRule" id="PRU00221"/>
    </source>
</evidence>
<dbReference type="Gene3D" id="2.130.10.10">
    <property type="entry name" value="YVTN repeat-like/Quinoprotein amine dehydrogenase"/>
    <property type="match status" value="1"/>
</dbReference>
<name>A0A177WG60_BATDL</name>
<dbReference type="eggNOG" id="KOG0346">
    <property type="taxonomic scope" value="Eukaryota"/>
</dbReference>
<feature type="domain" description="DEAD-box RNA helicase Q" evidence="14">
    <location>
        <begin position="386"/>
        <end position="414"/>
    </location>
</feature>
<evidence type="ECO:0000256" key="10">
    <source>
        <dbReference type="PROSITE-ProRule" id="PRU00552"/>
    </source>
</evidence>
<dbReference type="GO" id="GO:0003723">
    <property type="term" value="F:RNA binding"/>
    <property type="evidence" value="ECO:0007669"/>
    <property type="project" value="UniProtKB-KW"/>
</dbReference>
<dbReference type="PROSITE" id="PS50082">
    <property type="entry name" value="WD_REPEATS_2"/>
    <property type="match status" value="1"/>
</dbReference>
<dbReference type="PROSITE" id="PS51195">
    <property type="entry name" value="Q_MOTIF"/>
    <property type="match status" value="1"/>
</dbReference>
<evidence type="ECO:0000256" key="11">
    <source>
        <dbReference type="SAM" id="MobiDB-lite"/>
    </source>
</evidence>
<dbReference type="InterPro" id="IPR001650">
    <property type="entry name" value="Helicase_C-like"/>
</dbReference>
<evidence type="ECO:0000256" key="3">
    <source>
        <dbReference type="ARBA" id="ARBA00022801"/>
    </source>
</evidence>
<organism evidence="15 16">
    <name type="scientific">Batrachochytrium dendrobatidis (strain JEL423)</name>
    <dbReference type="NCBI Taxonomy" id="403673"/>
    <lineage>
        <taxon>Eukaryota</taxon>
        <taxon>Fungi</taxon>
        <taxon>Fungi incertae sedis</taxon>
        <taxon>Chytridiomycota</taxon>
        <taxon>Chytridiomycota incertae sedis</taxon>
        <taxon>Chytridiomycetes</taxon>
        <taxon>Rhizophydiales</taxon>
        <taxon>Rhizophydiales incertae sedis</taxon>
        <taxon>Batrachochytrium</taxon>
    </lineage>
</organism>
<dbReference type="Gene3D" id="3.40.50.300">
    <property type="entry name" value="P-loop containing nucleotide triphosphate hydrolases"/>
    <property type="match status" value="2"/>
</dbReference>
<keyword evidence="3" id="KW-0378">Hydrolase</keyword>
<feature type="region of interest" description="Disordered" evidence="11">
    <location>
        <begin position="721"/>
        <end position="742"/>
    </location>
</feature>
<dbReference type="PROSITE" id="PS51194">
    <property type="entry name" value="HELICASE_CTER"/>
    <property type="match status" value="1"/>
</dbReference>
<sequence>MTNHTAHQGRYDASAQTNCIECCPFETAHDLILFATESTIEVLRVSPDNSHSNHPVFTEIQKFPIGSNVTCLGWSKHSLSRLLDDGYETKIVFAASFEDRSILLYASGYSPVDVCRAPQMRHQNTINAIAFDKANGHFIASVGDDNTCRIWTIADLSAEESDTYPIVMQLKSRGVSVCTHEKVANQVLVGEASGAIRILNIESQTWMFSVFHPDRSIPEPLLRCVDWNPLDPNILGAAIGKKWHVWSLKGEKSIHLPEHSGDAHIEIAHRFKWCLSDPKMFLTSTNSPEASNTQRVAIKVFSNVYTQIPNTITLLSKSRLTSVGWLASSKNIVGTKIKFSFFQTVNPMSLTKDQDGIDAATKPSKSKTSKQSETNISSVLIDTSHEGFSSMDLDPRIQRAVAKLGFVQPTLVQAKAIPLALEGKDILARARTGSGKTAAYCIPIIQKILTFKTNNASAPPAIRALILVPTRELAEQVHRHIQQLTMYATKEVRSVNISTGDVSVAGQRSILAETPDIIVATPAKIMAHIRENNLELKETVESMVIDEADLILSYGHDEDVKKLLLHLPRILQSYLMSATLSTDVEELRQLVLRNPVILKLEESAEELSMLTQYVIQCEEKEKFLLTFFIFKLHVHPFGSGKAIVFVNTIDRCYKLKIFLESFGIKSCALNSELPLKSRFHIVQEFNKGVYDIIIATDENSGLFDAEDRADLETEEAKANMTVDDKGKTASKTNNKSKRESNHEYGVSRGIDFVNVQAVINFDLPRSSRAYQHRVGRTARGVHNKGYALSFVTNSSEHTVVHSSRKKQRAAAEQQSSKIKQMTDAELLPRIEKRQAAMGREILPFAFDMTQVEGFRYRVDDVLGLITKNAIKEARLKEIKAEILNSEKLKTHFENNPQDFQALRHDRTTHSVRAENHLRHVPNYLLPKGKVGVASGASTGFVPFRVNKKRKMQKGRGKPSSNASKQRADPLKSFKYTAT</sequence>
<dbReference type="AlphaFoldDB" id="A0A177WG60"/>
<feature type="short sequence motif" description="Q motif" evidence="10">
    <location>
        <begin position="386"/>
        <end position="414"/>
    </location>
</feature>
<evidence type="ECO:0000256" key="8">
    <source>
        <dbReference type="ARBA" id="ARBA00047984"/>
    </source>
</evidence>
<evidence type="ECO:0000259" key="13">
    <source>
        <dbReference type="PROSITE" id="PS51194"/>
    </source>
</evidence>
<keyword evidence="5" id="KW-0067">ATP-binding</keyword>
<feature type="region of interest" description="Disordered" evidence="11">
    <location>
        <begin position="797"/>
        <end position="820"/>
    </location>
</feature>
<dbReference type="InterPro" id="IPR014001">
    <property type="entry name" value="Helicase_ATP-bd"/>
</dbReference>
<keyword evidence="6" id="KW-0694">RNA-binding</keyword>
<dbReference type="PANTHER" id="PTHR47959:SF21">
    <property type="entry name" value="DEAD-BOX HELICASE 56"/>
    <property type="match status" value="1"/>
</dbReference>
<dbReference type="Pfam" id="PF00271">
    <property type="entry name" value="Helicase_C"/>
    <property type="match status" value="2"/>
</dbReference>
<evidence type="ECO:0000259" key="12">
    <source>
        <dbReference type="PROSITE" id="PS51192"/>
    </source>
</evidence>
<feature type="domain" description="Helicase ATP-binding" evidence="12">
    <location>
        <begin position="417"/>
        <end position="598"/>
    </location>
</feature>
<feature type="compositionally biased region" description="Basic residues" evidence="11">
    <location>
        <begin position="945"/>
        <end position="956"/>
    </location>
</feature>
<dbReference type="PROSITE" id="PS51192">
    <property type="entry name" value="HELICASE_ATP_BIND_1"/>
    <property type="match status" value="1"/>
</dbReference>
<dbReference type="GO" id="GO:0005524">
    <property type="term" value="F:ATP binding"/>
    <property type="evidence" value="ECO:0007669"/>
    <property type="project" value="UniProtKB-KW"/>
</dbReference>
<dbReference type="InterPro" id="IPR014014">
    <property type="entry name" value="RNA_helicase_DEAD_Q_motif"/>
</dbReference>
<dbReference type="InterPro" id="IPR015943">
    <property type="entry name" value="WD40/YVTN_repeat-like_dom_sf"/>
</dbReference>
<dbReference type="SUPFAM" id="SSF50978">
    <property type="entry name" value="WD40 repeat-like"/>
    <property type="match status" value="1"/>
</dbReference>
<evidence type="ECO:0000256" key="7">
    <source>
        <dbReference type="ARBA" id="ARBA00038041"/>
    </source>
</evidence>
<evidence type="ECO:0000256" key="1">
    <source>
        <dbReference type="ARBA" id="ARBA00012552"/>
    </source>
</evidence>
<dbReference type="GO" id="GO:0016787">
    <property type="term" value="F:hydrolase activity"/>
    <property type="evidence" value="ECO:0007669"/>
    <property type="project" value="UniProtKB-KW"/>
</dbReference>
<evidence type="ECO:0000313" key="15">
    <source>
        <dbReference type="EMBL" id="OAJ38500.1"/>
    </source>
</evidence>
<keyword evidence="2" id="KW-0547">Nucleotide-binding</keyword>
<dbReference type="CDD" id="cd18787">
    <property type="entry name" value="SF2_C_DEAD"/>
    <property type="match status" value="1"/>
</dbReference>